<proteinExistence type="predicted"/>
<organism evidence="4 5">
    <name type="scientific">Actinocrinis puniceicyclus</name>
    <dbReference type="NCBI Taxonomy" id="977794"/>
    <lineage>
        <taxon>Bacteria</taxon>
        <taxon>Bacillati</taxon>
        <taxon>Actinomycetota</taxon>
        <taxon>Actinomycetes</taxon>
        <taxon>Catenulisporales</taxon>
        <taxon>Actinospicaceae</taxon>
        <taxon>Actinocrinis</taxon>
    </lineage>
</organism>
<dbReference type="AlphaFoldDB" id="A0A8J8BCL7"/>
<comment type="caution">
    <text evidence="4">The sequence shown here is derived from an EMBL/GenBank/DDBJ whole genome shotgun (WGS) entry which is preliminary data.</text>
</comment>
<evidence type="ECO:0000256" key="1">
    <source>
        <dbReference type="ARBA" id="ARBA00022679"/>
    </source>
</evidence>
<dbReference type="PANTHER" id="PTHR43877">
    <property type="entry name" value="AMINOALKYLPHOSPHONATE N-ACETYLTRANSFERASE-RELATED-RELATED"/>
    <property type="match status" value="1"/>
</dbReference>
<keyword evidence="5" id="KW-1185">Reference proteome</keyword>
<feature type="domain" description="N-acetyltransferase" evidence="3">
    <location>
        <begin position="27"/>
        <end position="179"/>
    </location>
</feature>
<dbReference type="InterPro" id="IPR016181">
    <property type="entry name" value="Acyl_CoA_acyltransferase"/>
</dbReference>
<dbReference type="RefSeq" id="WP_211468675.1">
    <property type="nucleotide sequence ID" value="NZ_JAGSXH010000047.1"/>
</dbReference>
<dbReference type="Proteomes" id="UP000677913">
    <property type="component" value="Unassembled WGS sequence"/>
</dbReference>
<dbReference type="GO" id="GO:0016747">
    <property type="term" value="F:acyltransferase activity, transferring groups other than amino-acyl groups"/>
    <property type="evidence" value="ECO:0007669"/>
    <property type="project" value="InterPro"/>
</dbReference>
<dbReference type="PROSITE" id="PS51186">
    <property type="entry name" value="GNAT"/>
    <property type="match status" value="1"/>
</dbReference>
<evidence type="ECO:0000313" key="5">
    <source>
        <dbReference type="Proteomes" id="UP000677913"/>
    </source>
</evidence>
<dbReference type="EC" id="2.3.1.-" evidence="4"/>
<protein>
    <submittedName>
        <fullName evidence="4">GNAT family N-acetyltransferase</fullName>
        <ecNumber evidence="4">2.3.1.-</ecNumber>
    </submittedName>
</protein>
<keyword evidence="2 4" id="KW-0012">Acyltransferase</keyword>
<reference evidence="4" key="1">
    <citation type="submission" date="2021-04" db="EMBL/GenBank/DDBJ databases">
        <title>Genome based classification of Actinospica acidithermotolerans sp. nov., an actinobacterium isolated from an Indonesian hot spring.</title>
        <authorList>
            <person name="Kusuma A.B."/>
            <person name="Putra K.E."/>
            <person name="Nafisah S."/>
            <person name="Loh J."/>
            <person name="Nouioui I."/>
            <person name="Goodfellow M."/>
        </authorList>
    </citation>
    <scope>NUCLEOTIDE SEQUENCE</scope>
    <source>
        <strain evidence="4">DSM 45618</strain>
    </source>
</reference>
<sequence length="374" mass="40222">MRALFAQPAAACPTRGWRVTALELGPGGLATAQLCWLLACQNAADLADRPGEPPVSPAELRVLLVPPYRGRRVLFAATDEAGGVGGWAWLGVYEAFHREVAHAAIVVHPSARRCGVGSALLDALADAARTWHRSRLMLDAPRTRASENFAARHGMYVASRDLRSRLDLRGPLSRERTAAIVHSAQAVGRSGSHRRHALPPRHDGFVPLHWKSHCPDDFLPGYIRALDGLHTVPAAAMAASATGAPAPDPAAAQFSPFTPAEVRHREQAALRAGLREYTACLIDRATGCIAALSSAHTADGLRGEQNETVVVPEYRGLGLALRVKAQLIGELLKAEPSLTMLDTYNAVDNHRMLAVNRRLGFQPIATHAAWTLTL</sequence>
<dbReference type="EMBL" id="JAGSXH010000047">
    <property type="protein sequence ID" value="MBS2964313.1"/>
    <property type="molecule type" value="Genomic_DNA"/>
</dbReference>
<gene>
    <name evidence="4" type="ORF">KGA66_14730</name>
</gene>
<dbReference type="InterPro" id="IPR050832">
    <property type="entry name" value="Bact_Acetyltransf"/>
</dbReference>
<keyword evidence="1 4" id="KW-0808">Transferase</keyword>
<evidence type="ECO:0000256" key="2">
    <source>
        <dbReference type="ARBA" id="ARBA00023315"/>
    </source>
</evidence>
<accession>A0A8J8BCL7</accession>
<dbReference type="Pfam" id="PF00583">
    <property type="entry name" value="Acetyltransf_1"/>
    <property type="match status" value="1"/>
</dbReference>
<evidence type="ECO:0000313" key="4">
    <source>
        <dbReference type="EMBL" id="MBS2964313.1"/>
    </source>
</evidence>
<dbReference type="SUPFAM" id="SSF55729">
    <property type="entry name" value="Acyl-CoA N-acyltransferases (Nat)"/>
    <property type="match status" value="2"/>
</dbReference>
<dbReference type="InterPro" id="IPR000182">
    <property type="entry name" value="GNAT_dom"/>
</dbReference>
<dbReference type="Gene3D" id="3.40.630.30">
    <property type="match status" value="1"/>
</dbReference>
<evidence type="ECO:0000259" key="3">
    <source>
        <dbReference type="PROSITE" id="PS51186"/>
    </source>
</evidence>
<name>A0A8J8BCL7_9ACTN</name>